<feature type="domain" description="ORC6 second cyclin-like" evidence="7">
    <location>
        <begin position="90"/>
        <end position="178"/>
    </location>
</feature>
<dbReference type="CDD" id="cd11583">
    <property type="entry name" value="Orc6_mid"/>
    <property type="match status" value="1"/>
</dbReference>
<reference evidence="8" key="2">
    <citation type="submission" date="2017-05" db="UniProtKB">
        <authorList>
            <consortium name="EnsemblMetazoa"/>
        </authorList>
    </citation>
    <scope>IDENTIFICATION</scope>
</reference>
<evidence type="ECO:0000313" key="8">
    <source>
        <dbReference type="EnsemblMetazoa" id="Aqu2.1.29484_001"/>
    </source>
</evidence>
<dbReference type="InParanoid" id="A0A1X7UPN7"/>
<keyword evidence="4" id="KW-0238">DNA-binding</keyword>
<reference evidence="9" key="1">
    <citation type="journal article" date="2010" name="Nature">
        <title>The Amphimedon queenslandica genome and the evolution of animal complexity.</title>
        <authorList>
            <person name="Srivastava M."/>
            <person name="Simakov O."/>
            <person name="Chapman J."/>
            <person name="Fahey B."/>
            <person name="Gauthier M.E."/>
            <person name="Mitros T."/>
            <person name="Richards G.S."/>
            <person name="Conaco C."/>
            <person name="Dacre M."/>
            <person name="Hellsten U."/>
            <person name="Larroux C."/>
            <person name="Putnam N.H."/>
            <person name="Stanke M."/>
            <person name="Adamska M."/>
            <person name="Darling A."/>
            <person name="Degnan S.M."/>
            <person name="Oakley T.H."/>
            <person name="Plachetzki D.C."/>
            <person name="Zhai Y."/>
            <person name="Adamski M."/>
            <person name="Calcino A."/>
            <person name="Cummins S.F."/>
            <person name="Goodstein D.M."/>
            <person name="Harris C."/>
            <person name="Jackson D.J."/>
            <person name="Leys S.P."/>
            <person name="Shu S."/>
            <person name="Woodcroft B.J."/>
            <person name="Vervoort M."/>
            <person name="Kosik K.S."/>
            <person name="Manning G."/>
            <person name="Degnan B.M."/>
            <person name="Rokhsar D.S."/>
        </authorList>
    </citation>
    <scope>NUCLEOTIDE SEQUENCE [LARGE SCALE GENOMIC DNA]</scope>
</reference>
<dbReference type="GO" id="GO:0005664">
    <property type="term" value="C:nuclear origin of replication recognition complex"/>
    <property type="evidence" value="ECO:0007669"/>
    <property type="project" value="InterPro"/>
</dbReference>
<evidence type="ECO:0000256" key="1">
    <source>
        <dbReference type="ARBA" id="ARBA00004123"/>
    </source>
</evidence>
<name>A0A1X7UPN7_AMPQE</name>
<dbReference type="AlphaFoldDB" id="A0A1X7UPN7"/>
<dbReference type="eggNOG" id="KOG4557">
    <property type="taxonomic scope" value="Eukaryota"/>
</dbReference>
<evidence type="ECO:0000256" key="5">
    <source>
        <dbReference type="ARBA" id="ARBA00023242"/>
    </source>
</evidence>
<dbReference type="InterPro" id="IPR054113">
    <property type="entry name" value="ORC6_cyclin-like_2nd"/>
</dbReference>
<comment type="subcellular location">
    <subcellularLocation>
        <location evidence="1">Nucleus</location>
    </subcellularLocation>
</comment>
<dbReference type="Pfam" id="PF05460">
    <property type="entry name" value="ORC6"/>
    <property type="match status" value="1"/>
</dbReference>
<dbReference type="GO" id="GO:0003677">
    <property type="term" value="F:DNA binding"/>
    <property type="evidence" value="ECO:0007669"/>
    <property type="project" value="UniProtKB-KW"/>
</dbReference>
<dbReference type="Pfam" id="PF21913">
    <property type="entry name" value="ORC6_2nd"/>
    <property type="match status" value="1"/>
</dbReference>
<keyword evidence="3" id="KW-0235">DNA replication</keyword>
<evidence type="ECO:0000259" key="6">
    <source>
        <dbReference type="Pfam" id="PF05460"/>
    </source>
</evidence>
<proteinExistence type="inferred from homology"/>
<feature type="domain" description="ORC6 first cyclin-like" evidence="6">
    <location>
        <begin position="13"/>
        <end position="87"/>
    </location>
</feature>
<protein>
    <recommendedName>
        <fullName evidence="10">Origin recognition complex subunit 6</fullName>
    </recommendedName>
</protein>
<evidence type="ECO:0000256" key="2">
    <source>
        <dbReference type="ARBA" id="ARBA00010840"/>
    </source>
</evidence>
<dbReference type="PANTHER" id="PTHR13394:SF0">
    <property type="entry name" value="ORIGIN RECOGNITION COMPLEX SUBUNIT 6"/>
    <property type="match status" value="1"/>
</dbReference>
<dbReference type="GO" id="GO:0006270">
    <property type="term" value="P:DNA replication initiation"/>
    <property type="evidence" value="ECO:0007669"/>
    <property type="project" value="TreeGrafter"/>
</dbReference>
<dbReference type="OMA" id="RKSHYLN"/>
<dbReference type="EnsemblMetazoa" id="XM_003387134.3">
    <property type="protein sequence ID" value="XP_003387182.1"/>
    <property type="gene ID" value="LOC100637002"/>
</dbReference>
<dbReference type="OrthoDB" id="5552484at2759"/>
<dbReference type="Proteomes" id="UP000007879">
    <property type="component" value="Unassembled WGS sequence"/>
</dbReference>
<dbReference type="KEGG" id="aqu:100637002"/>
<evidence type="ECO:0008006" key="10">
    <source>
        <dbReference type="Google" id="ProtNLM"/>
    </source>
</evidence>
<dbReference type="Gene3D" id="1.10.472.10">
    <property type="entry name" value="Cyclin-like"/>
    <property type="match status" value="2"/>
</dbReference>
<evidence type="ECO:0000259" key="7">
    <source>
        <dbReference type="Pfam" id="PF21913"/>
    </source>
</evidence>
<dbReference type="STRING" id="400682.A0A1X7UPN7"/>
<evidence type="ECO:0000256" key="4">
    <source>
        <dbReference type="ARBA" id="ARBA00023125"/>
    </source>
</evidence>
<keyword evidence="9" id="KW-1185">Reference proteome</keyword>
<organism evidence="8">
    <name type="scientific">Amphimedon queenslandica</name>
    <name type="common">Sponge</name>
    <dbReference type="NCBI Taxonomy" id="400682"/>
    <lineage>
        <taxon>Eukaryota</taxon>
        <taxon>Metazoa</taxon>
        <taxon>Porifera</taxon>
        <taxon>Demospongiae</taxon>
        <taxon>Heteroscleromorpha</taxon>
        <taxon>Haplosclerida</taxon>
        <taxon>Niphatidae</taxon>
        <taxon>Amphimedon</taxon>
    </lineage>
</organism>
<comment type="similarity">
    <text evidence="2">Belongs to the ORC6 family.</text>
</comment>
<accession>A0A1X7UPN7</accession>
<gene>
    <name evidence="8" type="primary">100637002</name>
</gene>
<evidence type="ECO:0000256" key="3">
    <source>
        <dbReference type="ARBA" id="ARBA00022705"/>
    </source>
</evidence>
<keyword evidence="5" id="KW-0539">Nucleus</keyword>
<sequence length="247" mass="27947">MEQVDILAKRLRCPSTVIAKAKEYFRLSQLKYKGLTDFSLAAICLELSCHQLGEAVDKKRCQRFSGLQVKQYLNSYQNIEKILKIQSRTTLRDIALRIGLPELEAPAGQVLKSYQNHLKYKHGSARYEAIDFSSSLYTAAAIFTASKLLKMKCDKSKLLAISSNNMKTFKNVMEEMQEAAASIVQDILDTNCTGKSTIEGSDDQVESITKNPGTVECIRAQSFQERCVSNPKRQEYIEWKEKMLKAP</sequence>
<dbReference type="PANTHER" id="PTHR13394">
    <property type="entry name" value="ORIGIN RECOGNITION COMPLEX SUBUNIT 6"/>
    <property type="match status" value="1"/>
</dbReference>
<dbReference type="EnsemblMetazoa" id="Aqu2.1.29484_001">
    <property type="protein sequence ID" value="Aqu2.1.29484_001"/>
    <property type="gene ID" value="Aqu2.1.29484"/>
</dbReference>
<dbReference type="InterPro" id="IPR008721">
    <property type="entry name" value="ORC6_cyclin_first"/>
</dbReference>
<dbReference type="InterPro" id="IPR020529">
    <property type="entry name" value="ORC6_met/pln"/>
</dbReference>
<evidence type="ECO:0000313" key="9">
    <source>
        <dbReference type="Proteomes" id="UP000007879"/>
    </source>
</evidence>